<gene>
    <name evidence="1" type="ORF">BGZ97_002651</name>
</gene>
<dbReference type="AlphaFoldDB" id="A0A9P6UI28"/>
<organism evidence="1 2">
    <name type="scientific">Linnemannia gamsii</name>
    <dbReference type="NCBI Taxonomy" id="64522"/>
    <lineage>
        <taxon>Eukaryota</taxon>
        <taxon>Fungi</taxon>
        <taxon>Fungi incertae sedis</taxon>
        <taxon>Mucoromycota</taxon>
        <taxon>Mortierellomycotina</taxon>
        <taxon>Mortierellomycetes</taxon>
        <taxon>Mortierellales</taxon>
        <taxon>Mortierellaceae</taxon>
        <taxon>Linnemannia</taxon>
    </lineage>
</organism>
<proteinExistence type="predicted"/>
<keyword evidence="2" id="KW-1185">Reference proteome</keyword>
<evidence type="ECO:0000313" key="1">
    <source>
        <dbReference type="EMBL" id="KAG0301715.1"/>
    </source>
</evidence>
<dbReference type="EMBL" id="JAAAIN010001592">
    <property type="protein sequence ID" value="KAG0301715.1"/>
    <property type="molecule type" value="Genomic_DNA"/>
</dbReference>
<name>A0A9P6UI28_9FUNG</name>
<comment type="caution">
    <text evidence="1">The sequence shown here is derived from an EMBL/GenBank/DDBJ whole genome shotgun (WGS) entry which is preliminary data.</text>
</comment>
<protein>
    <submittedName>
        <fullName evidence="1">Uncharacterized protein</fullName>
    </submittedName>
</protein>
<evidence type="ECO:0000313" key="2">
    <source>
        <dbReference type="Proteomes" id="UP000823405"/>
    </source>
</evidence>
<accession>A0A9P6UI28</accession>
<sequence length="57" mass="6165">TTKQGLGADTATPKFNDNPPFNFIIDTPRTKSNCYKICDSQFLINRDSDVAEAAAAA</sequence>
<feature type="non-terminal residue" evidence="1">
    <location>
        <position position="1"/>
    </location>
</feature>
<dbReference type="Proteomes" id="UP000823405">
    <property type="component" value="Unassembled WGS sequence"/>
</dbReference>
<reference evidence="1" key="1">
    <citation type="journal article" date="2020" name="Fungal Divers.">
        <title>Resolving the Mortierellaceae phylogeny through synthesis of multi-gene phylogenetics and phylogenomics.</title>
        <authorList>
            <person name="Vandepol N."/>
            <person name="Liber J."/>
            <person name="Desiro A."/>
            <person name="Na H."/>
            <person name="Kennedy M."/>
            <person name="Barry K."/>
            <person name="Grigoriev I.V."/>
            <person name="Miller A.N."/>
            <person name="O'Donnell K."/>
            <person name="Stajich J.E."/>
            <person name="Bonito G."/>
        </authorList>
    </citation>
    <scope>NUCLEOTIDE SEQUENCE</scope>
    <source>
        <strain evidence="1">NVP60</strain>
    </source>
</reference>